<evidence type="ECO:0000313" key="2">
    <source>
        <dbReference type="EMBL" id="KAG0723517.1"/>
    </source>
</evidence>
<dbReference type="Proteomes" id="UP000770661">
    <property type="component" value="Unassembled WGS sequence"/>
</dbReference>
<keyword evidence="3" id="KW-1185">Reference proteome</keyword>
<organism evidence="2 3">
    <name type="scientific">Chionoecetes opilio</name>
    <name type="common">Atlantic snow crab</name>
    <name type="synonym">Cancer opilio</name>
    <dbReference type="NCBI Taxonomy" id="41210"/>
    <lineage>
        <taxon>Eukaryota</taxon>
        <taxon>Metazoa</taxon>
        <taxon>Ecdysozoa</taxon>
        <taxon>Arthropoda</taxon>
        <taxon>Crustacea</taxon>
        <taxon>Multicrustacea</taxon>
        <taxon>Malacostraca</taxon>
        <taxon>Eumalacostraca</taxon>
        <taxon>Eucarida</taxon>
        <taxon>Decapoda</taxon>
        <taxon>Pleocyemata</taxon>
        <taxon>Brachyura</taxon>
        <taxon>Eubrachyura</taxon>
        <taxon>Majoidea</taxon>
        <taxon>Majidae</taxon>
        <taxon>Chionoecetes</taxon>
    </lineage>
</organism>
<name>A0A8J4YAB3_CHIOP</name>
<proteinExistence type="predicted"/>
<comment type="caution">
    <text evidence="2">The sequence shown here is derived from an EMBL/GenBank/DDBJ whole genome shotgun (WGS) entry which is preliminary data.</text>
</comment>
<dbReference type="EMBL" id="JACEEZ010008155">
    <property type="protein sequence ID" value="KAG0723517.1"/>
    <property type="molecule type" value="Genomic_DNA"/>
</dbReference>
<evidence type="ECO:0000313" key="3">
    <source>
        <dbReference type="Proteomes" id="UP000770661"/>
    </source>
</evidence>
<gene>
    <name evidence="2" type="ORF">GWK47_042567</name>
</gene>
<reference evidence="2" key="1">
    <citation type="submission" date="2020-07" db="EMBL/GenBank/DDBJ databases">
        <title>The High-quality genome of the commercially important snow crab, Chionoecetes opilio.</title>
        <authorList>
            <person name="Jeong J.-H."/>
            <person name="Ryu S."/>
        </authorList>
    </citation>
    <scope>NUCLEOTIDE SEQUENCE</scope>
    <source>
        <strain evidence="2">MADBK_172401_WGS</strain>
        <tissue evidence="2">Digestive gland</tissue>
    </source>
</reference>
<evidence type="ECO:0000256" key="1">
    <source>
        <dbReference type="SAM" id="MobiDB-lite"/>
    </source>
</evidence>
<protein>
    <submittedName>
        <fullName evidence="2">Uncharacterized protein</fullName>
    </submittedName>
</protein>
<feature type="region of interest" description="Disordered" evidence="1">
    <location>
        <begin position="1"/>
        <end position="22"/>
    </location>
</feature>
<dbReference type="AlphaFoldDB" id="A0A8J4YAB3"/>
<accession>A0A8J4YAB3</accession>
<sequence length="101" mass="10881">MSPQVAEASHTHAKGVKQKMTPLDQFSQPESVLAENLGNIGFPRLKLSGFSGVQLGSNVLLLFVTGCTKESERQKPPVSGTTCGFKSFCTHAPEQSRDLFS</sequence>